<dbReference type="Gene3D" id="3.40.30.10">
    <property type="entry name" value="Glutaredoxin"/>
    <property type="match status" value="1"/>
</dbReference>
<evidence type="ECO:0000259" key="3">
    <source>
        <dbReference type="PROSITE" id="PS50404"/>
    </source>
</evidence>
<dbReference type="InterPro" id="IPR040079">
    <property type="entry name" value="Glutathione_S-Trfase"/>
</dbReference>
<reference evidence="5" key="1">
    <citation type="journal article" date="2023" name="Mol. Phylogenet. Evol.">
        <title>Genome-scale phylogeny and comparative genomics of the fungal order Sordariales.</title>
        <authorList>
            <person name="Hensen N."/>
            <person name="Bonometti L."/>
            <person name="Westerberg I."/>
            <person name="Brannstrom I.O."/>
            <person name="Guillou S."/>
            <person name="Cros-Aarteil S."/>
            <person name="Calhoun S."/>
            <person name="Haridas S."/>
            <person name="Kuo A."/>
            <person name="Mondo S."/>
            <person name="Pangilinan J."/>
            <person name="Riley R."/>
            <person name="LaButti K."/>
            <person name="Andreopoulos B."/>
            <person name="Lipzen A."/>
            <person name="Chen C."/>
            <person name="Yan M."/>
            <person name="Daum C."/>
            <person name="Ng V."/>
            <person name="Clum A."/>
            <person name="Steindorff A."/>
            <person name="Ohm R.A."/>
            <person name="Martin F."/>
            <person name="Silar P."/>
            <person name="Natvig D.O."/>
            <person name="Lalanne C."/>
            <person name="Gautier V."/>
            <person name="Ament-Velasquez S.L."/>
            <person name="Kruys A."/>
            <person name="Hutchinson M.I."/>
            <person name="Powell A.J."/>
            <person name="Barry K."/>
            <person name="Miller A.N."/>
            <person name="Grigoriev I.V."/>
            <person name="Debuchy R."/>
            <person name="Gladieux P."/>
            <person name="Hiltunen Thoren M."/>
            <person name="Johannesson H."/>
        </authorList>
    </citation>
    <scope>NUCLEOTIDE SEQUENCE</scope>
    <source>
        <strain evidence="5">CBS 103.79</strain>
    </source>
</reference>
<dbReference type="AlphaFoldDB" id="A0AAN6RUW8"/>
<dbReference type="CDD" id="cd03181">
    <property type="entry name" value="GST_C_EF1Bgamma_like"/>
    <property type="match status" value="1"/>
</dbReference>
<evidence type="ECO:0000256" key="2">
    <source>
        <dbReference type="RuleBase" id="RU003494"/>
    </source>
</evidence>
<dbReference type="EMBL" id="MU855401">
    <property type="protein sequence ID" value="KAK3904352.1"/>
    <property type="molecule type" value="Genomic_DNA"/>
</dbReference>
<protein>
    <submittedName>
        <fullName evidence="5">Glutathione S-transferase</fullName>
    </submittedName>
</protein>
<evidence type="ECO:0000313" key="5">
    <source>
        <dbReference type="EMBL" id="KAK3904352.1"/>
    </source>
</evidence>
<dbReference type="Gene3D" id="1.20.1050.10">
    <property type="match status" value="1"/>
</dbReference>
<dbReference type="GO" id="GO:0005634">
    <property type="term" value="C:nucleus"/>
    <property type="evidence" value="ECO:0007669"/>
    <property type="project" value="TreeGrafter"/>
</dbReference>
<dbReference type="Pfam" id="PF00043">
    <property type="entry name" value="GST_C"/>
    <property type="match status" value="1"/>
</dbReference>
<dbReference type="Pfam" id="PF02798">
    <property type="entry name" value="GST_N"/>
    <property type="match status" value="1"/>
</dbReference>
<dbReference type="SUPFAM" id="SSF52833">
    <property type="entry name" value="Thioredoxin-like"/>
    <property type="match status" value="1"/>
</dbReference>
<dbReference type="InterPro" id="IPR010987">
    <property type="entry name" value="Glutathione-S-Trfase_C-like"/>
</dbReference>
<feature type="domain" description="GST C-terminal" evidence="4">
    <location>
        <begin position="92"/>
        <end position="221"/>
    </location>
</feature>
<dbReference type="InterPro" id="IPR004046">
    <property type="entry name" value="GST_C"/>
</dbReference>
<dbReference type="SUPFAM" id="SSF47616">
    <property type="entry name" value="GST C-terminal domain-like"/>
    <property type="match status" value="1"/>
</dbReference>
<dbReference type="FunFam" id="3.40.30.10:FF:000142">
    <property type="entry name" value="Elongation factor 1 gamma"/>
    <property type="match status" value="1"/>
</dbReference>
<sequence>MAPLGKIYTYPGNFRVMRAQAIAAMNGTTIETAPDFVMGTTNRSPEFLAKFPLGKVPAFESADGAFFLTEGQAIARYAAESGPRAAQLLGGDARTRALVEQWACFAEGELGGNVTPPLLMVLAKMIPYDEARYGQCAAGFERALKRLEGELKGKKFLVGEELTLADIMVASVLQLAGKFFMDEAMRKEVPGVVAYLKEVMEVKEIKEAFGELQLCQKRLQG</sequence>
<dbReference type="InterPro" id="IPR050802">
    <property type="entry name" value="EF-GSTs"/>
</dbReference>
<dbReference type="FunFam" id="1.20.1050.10:FF:000006">
    <property type="entry name" value="Elongation factor 1 gamma"/>
    <property type="match status" value="1"/>
</dbReference>
<comment type="caution">
    <text evidence="5">The sequence shown here is derived from an EMBL/GenBank/DDBJ whole genome shotgun (WGS) entry which is preliminary data.</text>
</comment>
<feature type="domain" description="GST N-terminal" evidence="3">
    <location>
        <begin position="3"/>
        <end position="86"/>
    </location>
</feature>
<dbReference type="Proteomes" id="UP001303889">
    <property type="component" value="Unassembled WGS sequence"/>
</dbReference>
<dbReference type="PANTHER" id="PTHR43986:SF10">
    <property type="entry name" value="ELONGATION FACTOR EEF-1B GAMMA SUBUNIT, PUTATIVE (AFU_ORTHOLOGUE AFUA_1G17120)-RELATED"/>
    <property type="match status" value="1"/>
</dbReference>
<dbReference type="PANTHER" id="PTHR43986">
    <property type="entry name" value="ELONGATION FACTOR 1-GAMMA"/>
    <property type="match status" value="1"/>
</dbReference>
<dbReference type="PROSITE" id="PS50405">
    <property type="entry name" value="GST_CTER"/>
    <property type="match status" value="1"/>
</dbReference>
<comment type="similarity">
    <text evidence="1 2">Belongs to the GST superfamily.</text>
</comment>
<dbReference type="CDD" id="cd03044">
    <property type="entry name" value="GST_N_EF1Bgamma"/>
    <property type="match status" value="1"/>
</dbReference>
<keyword evidence="6" id="KW-1185">Reference proteome</keyword>
<dbReference type="SFLD" id="SFLDS00019">
    <property type="entry name" value="Glutathione_Transferase_(cytos"/>
    <property type="match status" value="1"/>
</dbReference>
<name>A0AAN6RUW8_9PEZI</name>
<dbReference type="InterPro" id="IPR036282">
    <property type="entry name" value="Glutathione-S-Trfase_C_sf"/>
</dbReference>
<organism evidence="5 6">
    <name type="scientific">Staphylotrichum tortipilum</name>
    <dbReference type="NCBI Taxonomy" id="2831512"/>
    <lineage>
        <taxon>Eukaryota</taxon>
        <taxon>Fungi</taxon>
        <taxon>Dikarya</taxon>
        <taxon>Ascomycota</taxon>
        <taxon>Pezizomycotina</taxon>
        <taxon>Sordariomycetes</taxon>
        <taxon>Sordariomycetidae</taxon>
        <taxon>Sordariales</taxon>
        <taxon>Chaetomiaceae</taxon>
        <taxon>Staphylotrichum</taxon>
    </lineage>
</organism>
<dbReference type="PROSITE" id="PS50404">
    <property type="entry name" value="GST_NTER"/>
    <property type="match status" value="1"/>
</dbReference>
<dbReference type="InterPro" id="IPR004045">
    <property type="entry name" value="Glutathione_S-Trfase_N"/>
</dbReference>
<dbReference type="GO" id="GO:0006414">
    <property type="term" value="P:translational elongation"/>
    <property type="evidence" value="ECO:0007669"/>
    <property type="project" value="TreeGrafter"/>
</dbReference>
<evidence type="ECO:0000313" key="6">
    <source>
        <dbReference type="Proteomes" id="UP001303889"/>
    </source>
</evidence>
<gene>
    <name evidence="5" type="ORF">C8A05DRAFT_42540</name>
</gene>
<evidence type="ECO:0000259" key="4">
    <source>
        <dbReference type="PROSITE" id="PS50405"/>
    </source>
</evidence>
<reference evidence="5" key="2">
    <citation type="submission" date="2023-05" db="EMBL/GenBank/DDBJ databases">
        <authorList>
            <consortium name="Lawrence Berkeley National Laboratory"/>
            <person name="Steindorff A."/>
            <person name="Hensen N."/>
            <person name="Bonometti L."/>
            <person name="Westerberg I."/>
            <person name="Brannstrom I.O."/>
            <person name="Guillou S."/>
            <person name="Cros-Aarteil S."/>
            <person name="Calhoun S."/>
            <person name="Haridas S."/>
            <person name="Kuo A."/>
            <person name="Mondo S."/>
            <person name="Pangilinan J."/>
            <person name="Riley R."/>
            <person name="Labutti K."/>
            <person name="Andreopoulos B."/>
            <person name="Lipzen A."/>
            <person name="Chen C."/>
            <person name="Yanf M."/>
            <person name="Daum C."/>
            <person name="Ng V."/>
            <person name="Clum A."/>
            <person name="Ohm R."/>
            <person name="Martin F."/>
            <person name="Silar P."/>
            <person name="Natvig D."/>
            <person name="Lalanne C."/>
            <person name="Gautier V."/>
            <person name="Ament-Velasquez S.L."/>
            <person name="Kruys A."/>
            <person name="Hutchinson M.I."/>
            <person name="Powell A.J."/>
            <person name="Barry K."/>
            <person name="Miller A.N."/>
            <person name="Grigoriev I.V."/>
            <person name="Debuchy R."/>
            <person name="Gladieux P."/>
            <person name="Thoren M.H."/>
            <person name="Johannesson H."/>
        </authorList>
    </citation>
    <scope>NUCLEOTIDE SEQUENCE</scope>
    <source>
        <strain evidence="5">CBS 103.79</strain>
    </source>
</reference>
<evidence type="ECO:0000256" key="1">
    <source>
        <dbReference type="ARBA" id="ARBA00007409"/>
    </source>
</evidence>
<accession>A0AAN6RUW8</accession>
<proteinExistence type="inferred from homology"/>
<dbReference type="GO" id="GO:0005737">
    <property type="term" value="C:cytoplasm"/>
    <property type="evidence" value="ECO:0007669"/>
    <property type="project" value="TreeGrafter"/>
</dbReference>
<dbReference type="InterPro" id="IPR036249">
    <property type="entry name" value="Thioredoxin-like_sf"/>
</dbReference>
<dbReference type="SFLD" id="SFLDG00358">
    <property type="entry name" value="Main_(cytGST)"/>
    <property type="match status" value="1"/>
</dbReference>